<dbReference type="SUPFAM" id="SSF52172">
    <property type="entry name" value="CheY-like"/>
    <property type="match status" value="1"/>
</dbReference>
<evidence type="ECO:0000313" key="11">
    <source>
        <dbReference type="Proteomes" id="UP000516305"/>
    </source>
</evidence>
<dbReference type="GO" id="GO:0006355">
    <property type="term" value="P:regulation of DNA-templated transcription"/>
    <property type="evidence" value="ECO:0007669"/>
    <property type="project" value="InterPro"/>
</dbReference>
<dbReference type="GO" id="GO:0000156">
    <property type="term" value="F:phosphorelay response regulator activity"/>
    <property type="evidence" value="ECO:0007669"/>
    <property type="project" value="TreeGrafter"/>
</dbReference>
<dbReference type="KEGG" id="chyd:H4K34_14475"/>
<evidence type="ECO:0000256" key="3">
    <source>
        <dbReference type="ARBA" id="ARBA00023015"/>
    </source>
</evidence>
<dbReference type="PANTHER" id="PTHR48111:SF22">
    <property type="entry name" value="REGULATOR OF RPOS"/>
    <property type="match status" value="1"/>
</dbReference>
<dbReference type="Gene3D" id="1.10.10.10">
    <property type="entry name" value="Winged helix-like DNA-binding domain superfamily/Winged helix DNA-binding domain"/>
    <property type="match status" value="1"/>
</dbReference>
<feature type="domain" description="Response regulatory" evidence="8">
    <location>
        <begin position="2"/>
        <end position="116"/>
    </location>
</feature>
<evidence type="ECO:0000259" key="9">
    <source>
        <dbReference type="PROSITE" id="PS51755"/>
    </source>
</evidence>
<gene>
    <name evidence="10" type="ORF">H4K34_14475</name>
</gene>
<reference evidence="10 11" key="1">
    <citation type="submission" date="2020-08" db="EMBL/GenBank/DDBJ databases">
        <title>Croceimicrobium hydrocarbonivorans gen. nov., sp. nov., a novel marine bacterium isolated from a bacterial consortium that degrades polyethylene terephthalate.</title>
        <authorList>
            <person name="Liu R."/>
        </authorList>
    </citation>
    <scope>NUCLEOTIDE SEQUENCE [LARGE SCALE GENOMIC DNA]</scope>
    <source>
        <strain evidence="10 11">A20-9</strain>
    </source>
</reference>
<keyword evidence="11" id="KW-1185">Reference proteome</keyword>
<evidence type="ECO:0000256" key="1">
    <source>
        <dbReference type="ARBA" id="ARBA00022553"/>
    </source>
</evidence>
<keyword evidence="5" id="KW-0804">Transcription</keyword>
<accession>A0A7H0VCX4</accession>
<dbReference type="Gene3D" id="6.10.250.690">
    <property type="match status" value="1"/>
</dbReference>
<proteinExistence type="predicted"/>
<dbReference type="Pfam" id="PF00072">
    <property type="entry name" value="Response_reg"/>
    <property type="match status" value="1"/>
</dbReference>
<dbReference type="PROSITE" id="PS51755">
    <property type="entry name" value="OMPR_PHOB"/>
    <property type="match status" value="1"/>
</dbReference>
<evidence type="ECO:0000256" key="7">
    <source>
        <dbReference type="PROSITE-ProRule" id="PRU01091"/>
    </source>
</evidence>
<dbReference type="InterPro" id="IPR039420">
    <property type="entry name" value="WalR-like"/>
</dbReference>
<keyword evidence="1 6" id="KW-0597">Phosphoprotein</keyword>
<dbReference type="Pfam" id="PF00486">
    <property type="entry name" value="Trans_reg_C"/>
    <property type="match status" value="1"/>
</dbReference>
<evidence type="ECO:0000256" key="5">
    <source>
        <dbReference type="ARBA" id="ARBA00023163"/>
    </source>
</evidence>
<dbReference type="InterPro" id="IPR001789">
    <property type="entry name" value="Sig_transdc_resp-reg_receiver"/>
</dbReference>
<dbReference type="GO" id="GO:0000976">
    <property type="term" value="F:transcription cis-regulatory region binding"/>
    <property type="evidence" value="ECO:0007669"/>
    <property type="project" value="TreeGrafter"/>
</dbReference>
<evidence type="ECO:0000256" key="6">
    <source>
        <dbReference type="PROSITE-ProRule" id="PRU00169"/>
    </source>
</evidence>
<dbReference type="SMART" id="SM00862">
    <property type="entry name" value="Trans_reg_C"/>
    <property type="match status" value="1"/>
</dbReference>
<dbReference type="InterPro" id="IPR011006">
    <property type="entry name" value="CheY-like_superfamily"/>
</dbReference>
<keyword evidence="4 7" id="KW-0238">DNA-binding</keyword>
<name>A0A7H0VCX4_9FLAO</name>
<evidence type="ECO:0000256" key="2">
    <source>
        <dbReference type="ARBA" id="ARBA00023012"/>
    </source>
</evidence>
<dbReference type="InterPro" id="IPR001867">
    <property type="entry name" value="OmpR/PhoB-type_DNA-bd"/>
</dbReference>
<dbReference type="FunFam" id="1.10.10.10:FF:000005">
    <property type="entry name" value="Two-component system response regulator"/>
    <property type="match status" value="1"/>
</dbReference>
<dbReference type="InterPro" id="IPR036388">
    <property type="entry name" value="WH-like_DNA-bd_sf"/>
</dbReference>
<dbReference type="PANTHER" id="PTHR48111">
    <property type="entry name" value="REGULATOR OF RPOS"/>
    <property type="match status" value="1"/>
</dbReference>
<evidence type="ECO:0000313" key="10">
    <source>
        <dbReference type="EMBL" id="QNR23572.1"/>
    </source>
</evidence>
<dbReference type="GO" id="GO:0032993">
    <property type="term" value="C:protein-DNA complex"/>
    <property type="evidence" value="ECO:0007669"/>
    <property type="project" value="TreeGrafter"/>
</dbReference>
<keyword evidence="3" id="KW-0805">Transcription regulation</keyword>
<dbReference type="PROSITE" id="PS50110">
    <property type="entry name" value="RESPONSE_REGULATORY"/>
    <property type="match status" value="1"/>
</dbReference>
<keyword evidence="2" id="KW-0902">Two-component regulatory system</keyword>
<dbReference type="GO" id="GO:0005829">
    <property type="term" value="C:cytosol"/>
    <property type="evidence" value="ECO:0007669"/>
    <property type="project" value="TreeGrafter"/>
</dbReference>
<protein>
    <submittedName>
        <fullName evidence="10">Response regulator transcription factor</fullName>
    </submittedName>
</protein>
<dbReference type="Gene3D" id="3.40.50.2300">
    <property type="match status" value="1"/>
</dbReference>
<feature type="modified residue" description="4-aspartylphosphate" evidence="6">
    <location>
        <position position="51"/>
    </location>
</feature>
<dbReference type="RefSeq" id="WP_210758105.1">
    <property type="nucleotide sequence ID" value="NZ_CP060139.1"/>
</dbReference>
<sequence length="224" mass="25763">MKILIVEDETGIAAFLKQGLEEEAYTVVMAHDGNKGLQLALSDDYDLLLLDWMLPGMSGIAICQEFRKQNKKTPVILLTAKDSSEEVVFGLQAGANDYIRKPFHFDELLERIRVQLRAKSGETSHEALQLGEIRMDLSAHLVYRNDELIQLTQREFALLEFLLRNKNRVCRRVQILENVWDSNYNYNAGIIDVYINTLRKKLKLEGEDNYIQTIRGVGYIAREV</sequence>
<feature type="DNA-binding region" description="OmpR/PhoB-type" evidence="7">
    <location>
        <begin position="125"/>
        <end position="223"/>
    </location>
</feature>
<dbReference type="FunFam" id="3.40.50.2300:FF:000001">
    <property type="entry name" value="DNA-binding response regulator PhoB"/>
    <property type="match status" value="1"/>
</dbReference>
<evidence type="ECO:0000259" key="8">
    <source>
        <dbReference type="PROSITE" id="PS50110"/>
    </source>
</evidence>
<organism evidence="10 11">
    <name type="scientific">Croceimicrobium hydrocarbonivorans</name>
    <dbReference type="NCBI Taxonomy" id="2761580"/>
    <lineage>
        <taxon>Bacteria</taxon>
        <taxon>Pseudomonadati</taxon>
        <taxon>Bacteroidota</taxon>
        <taxon>Flavobacteriia</taxon>
        <taxon>Flavobacteriales</taxon>
        <taxon>Owenweeksiaceae</taxon>
        <taxon>Croceimicrobium</taxon>
    </lineage>
</organism>
<dbReference type="SMART" id="SM00448">
    <property type="entry name" value="REC"/>
    <property type="match status" value="1"/>
</dbReference>
<dbReference type="AlphaFoldDB" id="A0A7H0VCX4"/>
<dbReference type="CDD" id="cd00383">
    <property type="entry name" value="trans_reg_C"/>
    <property type="match status" value="1"/>
</dbReference>
<evidence type="ECO:0000256" key="4">
    <source>
        <dbReference type="ARBA" id="ARBA00023125"/>
    </source>
</evidence>
<dbReference type="Proteomes" id="UP000516305">
    <property type="component" value="Chromosome"/>
</dbReference>
<feature type="domain" description="OmpR/PhoB-type" evidence="9">
    <location>
        <begin position="125"/>
        <end position="223"/>
    </location>
</feature>
<dbReference type="EMBL" id="CP060139">
    <property type="protein sequence ID" value="QNR23572.1"/>
    <property type="molecule type" value="Genomic_DNA"/>
</dbReference>